<accession>A0A919J832</accession>
<feature type="transmembrane region" description="Helical" evidence="1">
    <location>
        <begin position="87"/>
        <end position="105"/>
    </location>
</feature>
<keyword evidence="1" id="KW-0472">Membrane</keyword>
<evidence type="ECO:0000313" key="3">
    <source>
        <dbReference type="Proteomes" id="UP000598174"/>
    </source>
</evidence>
<dbReference type="AlphaFoldDB" id="A0A919J832"/>
<proteinExistence type="predicted"/>
<evidence type="ECO:0000256" key="1">
    <source>
        <dbReference type="SAM" id="Phobius"/>
    </source>
</evidence>
<gene>
    <name evidence="2" type="ORF">Afe05nite_81250</name>
</gene>
<dbReference type="RefSeq" id="WP_203822626.1">
    <property type="nucleotide sequence ID" value="NZ_BAAABP010000005.1"/>
</dbReference>
<dbReference type="Proteomes" id="UP000598174">
    <property type="component" value="Unassembled WGS sequence"/>
</dbReference>
<keyword evidence="1" id="KW-0812">Transmembrane</keyword>
<sequence>MTGRPDTMPIVVVVGRDRPHEVALNVWALVLGVLLTVGAPRPGSMAALVGGGTFYVFSVGLGLGGMIALVGSHWGRHVERSLEIERAGLVILSGALLVYAVAVTVTFRGQALVAGGLVAAWVWANIRRSVIITRDLRRVRRKVDG</sequence>
<protein>
    <submittedName>
        <fullName evidence="2">Uncharacterized protein</fullName>
    </submittedName>
</protein>
<feature type="transmembrane region" description="Helical" evidence="1">
    <location>
        <begin position="111"/>
        <end position="131"/>
    </location>
</feature>
<comment type="caution">
    <text evidence="2">The sequence shown here is derived from an EMBL/GenBank/DDBJ whole genome shotgun (WGS) entry which is preliminary data.</text>
</comment>
<feature type="transmembrane region" description="Helical" evidence="1">
    <location>
        <begin position="22"/>
        <end position="40"/>
    </location>
</feature>
<keyword evidence="3" id="KW-1185">Reference proteome</keyword>
<name>A0A919J832_9ACTN</name>
<organism evidence="2 3">
    <name type="scientific">Paractinoplanes ferrugineus</name>
    <dbReference type="NCBI Taxonomy" id="113564"/>
    <lineage>
        <taxon>Bacteria</taxon>
        <taxon>Bacillati</taxon>
        <taxon>Actinomycetota</taxon>
        <taxon>Actinomycetes</taxon>
        <taxon>Micromonosporales</taxon>
        <taxon>Micromonosporaceae</taxon>
        <taxon>Paractinoplanes</taxon>
    </lineage>
</organism>
<reference evidence="2" key="1">
    <citation type="submission" date="2021-01" db="EMBL/GenBank/DDBJ databases">
        <title>Whole genome shotgun sequence of Actinoplanes ferrugineus NBRC 15555.</title>
        <authorList>
            <person name="Komaki H."/>
            <person name="Tamura T."/>
        </authorList>
    </citation>
    <scope>NUCLEOTIDE SEQUENCE</scope>
    <source>
        <strain evidence="2">NBRC 15555</strain>
    </source>
</reference>
<keyword evidence="1" id="KW-1133">Transmembrane helix</keyword>
<dbReference type="EMBL" id="BOMM01000081">
    <property type="protein sequence ID" value="GIE16285.1"/>
    <property type="molecule type" value="Genomic_DNA"/>
</dbReference>
<evidence type="ECO:0000313" key="2">
    <source>
        <dbReference type="EMBL" id="GIE16285.1"/>
    </source>
</evidence>
<feature type="transmembrane region" description="Helical" evidence="1">
    <location>
        <begin position="52"/>
        <end position="75"/>
    </location>
</feature>